<dbReference type="SUPFAM" id="SSF52733">
    <property type="entry name" value="Nicotinate mononucleotide:5,6-dimethylbenzimidazole phosphoribosyltransferase (CobT)"/>
    <property type="match status" value="1"/>
</dbReference>
<dbReference type="PANTHER" id="PTHR43463">
    <property type="entry name" value="NICOTINATE-NUCLEOTIDE--DIMETHYLBENZIMIDAZOLE PHOSPHORIBOSYLTRANSFERASE"/>
    <property type="match status" value="1"/>
</dbReference>
<dbReference type="Proteomes" id="UP000032336">
    <property type="component" value="Unassembled WGS sequence"/>
</dbReference>
<comment type="function">
    <text evidence="1 11">Catalyzes the synthesis of alpha-ribazole-5'-phosphate from nicotinate mononucleotide (NAMN) and 5,6-dimethylbenzimidazole (DMB).</text>
</comment>
<evidence type="ECO:0000256" key="2">
    <source>
        <dbReference type="ARBA" id="ARBA00005049"/>
    </source>
</evidence>
<dbReference type="EC" id="2.4.2.21" evidence="4 11"/>
<dbReference type="UniPathway" id="UPA00061">
    <property type="reaction ID" value="UER00516"/>
</dbReference>
<evidence type="ECO:0000256" key="11">
    <source>
        <dbReference type="HAMAP-Rule" id="MF_00230"/>
    </source>
</evidence>
<evidence type="ECO:0000313" key="12">
    <source>
        <dbReference type="EMBL" id="KJE77610.1"/>
    </source>
</evidence>
<keyword evidence="6 11" id="KW-0169">Cobalamin biosynthesis</keyword>
<evidence type="ECO:0000256" key="5">
    <source>
        <dbReference type="ARBA" id="ARBA00015486"/>
    </source>
</evidence>
<dbReference type="Gene3D" id="3.40.50.10210">
    <property type="match status" value="1"/>
</dbReference>
<name>A0A0D8FWE1_9ACTN</name>
<dbReference type="AlphaFoldDB" id="A0A0D8FWE1"/>
<dbReference type="OrthoDB" id="9781491at2"/>
<dbReference type="InterPro" id="IPR023195">
    <property type="entry name" value="Nict_dMeBzImd_PRibTrfase_N"/>
</dbReference>
<dbReference type="NCBIfam" id="TIGR03160">
    <property type="entry name" value="cobT_DBIPRT"/>
    <property type="match status" value="1"/>
</dbReference>
<keyword evidence="7 11" id="KW-0328">Glycosyltransferase</keyword>
<proteinExistence type="inferred from homology"/>
<comment type="catalytic activity">
    <reaction evidence="10 11">
        <text>5,6-dimethylbenzimidazole + nicotinate beta-D-ribonucleotide = alpha-ribazole 5'-phosphate + nicotinate + H(+)</text>
        <dbReference type="Rhea" id="RHEA:11196"/>
        <dbReference type="ChEBI" id="CHEBI:15378"/>
        <dbReference type="ChEBI" id="CHEBI:15890"/>
        <dbReference type="ChEBI" id="CHEBI:32544"/>
        <dbReference type="ChEBI" id="CHEBI:57502"/>
        <dbReference type="ChEBI" id="CHEBI:57918"/>
        <dbReference type="EC" id="2.4.2.21"/>
    </reaction>
</comment>
<evidence type="ECO:0000256" key="1">
    <source>
        <dbReference type="ARBA" id="ARBA00002197"/>
    </source>
</evidence>
<dbReference type="GeneID" id="78372020"/>
<organism evidence="12 13">
    <name type="scientific">Ferrimicrobium acidiphilum DSM 19497</name>
    <dbReference type="NCBI Taxonomy" id="1121877"/>
    <lineage>
        <taxon>Bacteria</taxon>
        <taxon>Bacillati</taxon>
        <taxon>Actinomycetota</taxon>
        <taxon>Acidimicrobiia</taxon>
        <taxon>Acidimicrobiales</taxon>
        <taxon>Acidimicrobiaceae</taxon>
        <taxon>Ferrimicrobium</taxon>
    </lineage>
</organism>
<evidence type="ECO:0000256" key="4">
    <source>
        <dbReference type="ARBA" id="ARBA00011991"/>
    </source>
</evidence>
<evidence type="ECO:0000256" key="3">
    <source>
        <dbReference type="ARBA" id="ARBA00007110"/>
    </source>
</evidence>
<reference evidence="12 13" key="1">
    <citation type="submission" date="2015-01" db="EMBL/GenBank/DDBJ databases">
        <title>Draft genome of the acidophilic iron oxidizer Ferrimicrobium acidiphilum strain T23.</title>
        <authorList>
            <person name="Poehlein A."/>
            <person name="Eisen S."/>
            <person name="Schloemann M."/>
            <person name="Johnson B.D."/>
            <person name="Daniel R."/>
            <person name="Muehling M."/>
        </authorList>
    </citation>
    <scope>NUCLEOTIDE SEQUENCE [LARGE SCALE GENOMIC DNA]</scope>
    <source>
        <strain evidence="12 13">T23</strain>
    </source>
</reference>
<comment type="similarity">
    <text evidence="3 11">Belongs to the CobT family.</text>
</comment>
<keyword evidence="13" id="KW-1185">Reference proteome</keyword>
<dbReference type="RefSeq" id="WP_035388639.1">
    <property type="nucleotide sequence ID" value="NZ_JQKF01000003.1"/>
</dbReference>
<dbReference type="CDD" id="cd02439">
    <property type="entry name" value="DMB-PRT_CobT"/>
    <property type="match status" value="1"/>
</dbReference>
<dbReference type="GO" id="GO:0009236">
    <property type="term" value="P:cobalamin biosynthetic process"/>
    <property type="evidence" value="ECO:0007669"/>
    <property type="project" value="UniProtKB-UniRule"/>
</dbReference>
<protein>
    <recommendedName>
        <fullName evidence="5 11">Nicotinate-nucleotide--dimethylbenzimidazole phosphoribosyltransferase</fullName>
        <shortName evidence="11">NN:DBI PRT</shortName>
        <ecNumber evidence="4 11">2.4.2.21</ecNumber>
    </recommendedName>
    <alternativeName>
        <fullName evidence="9 11">N(1)-alpha-phosphoribosyltransferase</fullName>
    </alternativeName>
</protein>
<comment type="caution">
    <text evidence="12">The sequence shown here is derived from an EMBL/GenBank/DDBJ whole genome shotgun (WGS) entry which is preliminary data.</text>
</comment>
<dbReference type="NCBIfam" id="NF000996">
    <property type="entry name" value="PRK00105.1"/>
    <property type="match status" value="1"/>
</dbReference>
<dbReference type="InterPro" id="IPR017846">
    <property type="entry name" value="Nict_dMeBzImd_PRibTrfase_bact"/>
</dbReference>
<gene>
    <name evidence="11 12" type="primary">cobT</name>
    <name evidence="12" type="ORF">FEAC_07200</name>
</gene>
<dbReference type="InterPro" id="IPR036087">
    <property type="entry name" value="Nict_dMeBzImd_PRibTrfase_sf"/>
</dbReference>
<dbReference type="eggNOG" id="COG2038">
    <property type="taxonomic scope" value="Bacteria"/>
</dbReference>
<sequence>MSDEKLIGTSALDATSMQAALLLQGYLTKPAGSLGRLEELGVQLAGIYRSCPPPVPRRPMVVVAAGDHGVLAEGVSPWPQEVTAQMIANFLAGGAAINVLADEVGAQVVVVDCGVRAVFEATPMLHTVKRAEVTGNIYVEPAMSEAVANALIGEGRRFASEQASLGVDLFLTGDMGIGNTTPSAALIATVTGASASRVTGRGTGIDDRTLAKKTAVIEHVVSSYRGDRSGATELLSRMGGFEHAFLTGLILGAAEANTPVILDGVIAIASALMASLESEAVVGYLIAGHRSVEPGASIGLAHLGLEPLVDLGLRLGEGTGATLAVPMVRAAARVLAEMATFDSAGVTEKS</sequence>
<evidence type="ECO:0000313" key="13">
    <source>
        <dbReference type="Proteomes" id="UP000032336"/>
    </source>
</evidence>
<dbReference type="HAMAP" id="MF_00230">
    <property type="entry name" value="CobT"/>
    <property type="match status" value="1"/>
</dbReference>
<evidence type="ECO:0000256" key="7">
    <source>
        <dbReference type="ARBA" id="ARBA00022676"/>
    </source>
</evidence>
<feature type="active site" description="Proton acceptor" evidence="11">
    <location>
        <position position="317"/>
    </location>
</feature>
<dbReference type="PATRIC" id="fig|1121877.4.peg.768"/>
<accession>A0A0D8FWE1</accession>
<dbReference type="STRING" id="1121877.FEAC_07200"/>
<dbReference type="InterPro" id="IPR003200">
    <property type="entry name" value="Nict_dMeBzImd_PRibTrfase"/>
</dbReference>
<keyword evidence="8 11" id="KW-0808">Transferase</keyword>
<dbReference type="Pfam" id="PF02277">
    <property type="entry name" value="DBI_PRT"/>
    <property type="match status" value="1"/>
</dbReference>
<comment type="pathway">
    <text evidence="2 11">Nucleoside biosynthesis; alpha-ribazole biosynthesis; alpha-ribazole from 5,6-dimethylbenzimidazole: step 1/2.</text>
</comment>
<evidence type="ECO:0000256" key="10">
    <source>
        <dbReference type="ARBA" id="ARBA00047340"/>
    </source>
</evidence>
<evidence type="ECO:0000256" key="8">
    <source>
        <dbReference type="ARBA" id="ARBA00022679"/>
    </source>
</evidence>
<dbReference type="FunFam" id="3.40.50.10210:FF:000001">
    <property type="entry name" value="Nicotinate-nucleotide--dimethylbenzimidazole phosphoribosyltransferase"/>
    <property type="match status" value="1"/>
</dbReference>
<dbReference type="GO" id="GO:0008939">
    <property type="term" value="F:nicotinate-nucleotide-dimethylbenzimidazole phosphoribosyltransferase activity"/>
    <property type="evidence" value="ECO:0007669"/>
    <property type="project" value="UniProtKB-UniRule"/>
</dbReference>
<evidence type="ECO:0000256" key="9">
    <source>
        <dbReference type="ARBA" id="ARBA00030686"/>
    </source>
</evidence>
<evidence type="ECO:0000256" key="6">
    <source>
        <dbReference type="ARBA" id="ARBA00022573"/>
    </source>
</evidence>
<dbReference type="PANTHER" id="PTHR43463:SF1">
    <property type="entry name" value="NICOTINATE-NUCLEOTIDE--DIMETHYLBENZIMIDAZOLE PHOSPHORIBOSYLTRANSFERASE"/>
    <property type="match status" value="1"/>
</dbReference>
<dbReference type="EMBL" id="JXUW01000004">
    <property type="protein sequence ID" value="KJE77610.1"/>
    <property type="molecule type" value="Genomic_DNA"/>
</dbReference>
<dbReference type="Gene3D" id="1.10.1610.10">
    <property type="match status" value="1"/>
</dbReference>